<dbReference type="PANTHER" id="PTHR10827">
    <property type="entry name" value="RETICULOCALBIN"/>
    <property type="match status" value="1"/>
</dbReference>
<evidence type="ECO:0000259" key="3">
    <source>
        <dbReference type="PROSITE" id="PS50222"/>
    </source>
</evidence>
<evidence type="ECO:0000256" key="1">
    <source>
        <dbReference type="ARBA" id="ARBA00022723"/>
    </source>
</evidence>
<dbReference type="EMBL" id="BAAAUX010000011">
    <property type="protein sequence ID" value="GAA2786714.1"/>
    <property type="molecule type" value="Genomic_DNA"/>
</dbReference>
<dbReference type="Proteomes" id="UP001500979">
    <property type="component" value="Unassembled WGS sequence"/>
</dbReference>
<gene>
    <name evidence="4" type="ORF">GCM10010470_21310</name>
</gene>
<proteinExistence type="predicted"/>
<accession>A0ABN3VAH0</accession>
<dbReference type="PROSITE" id="PS50222">
    <property type="entry name" value="EF_HAND_2"/>
    <property type="match status" value="3"/>
</dbReference>
<dbReference type="PROSITE" id="PS00018">
    <property type="entry name" value="EF_HAND_1"/>
    <property type="match status" value="3"/>
</dbReference>
<evidence type="ECO:0000313" key="4">
    <source>
        <dbReference type="EMBL" id="GAA2786714.1"/>
    </source>
</evidence>
<sequence>MSDPELPKRNLVTIFEVLDTNQDGNITRADFETKAEQVTGLFELTGTETGDEIRASLVSWWEQLRNAYDQDDDGVVTKDEFVQAHSPEDGDPEAFYREKVDQLVSVVARAVDENGDGYIDEAEYVRLFSVSGLPGETVQAGFEALDTDKDGRVSVAEFETAIVQLFLSANPADPGTALLGRQE</sequence>
<dbReference type="SMART" id="SM00054">
    <property type="entry name" value="EFh"/>
    <property type="match status" value="4"/>
</dbReference>
<dbReference type="InterPro" id="IPR018247">
    <property type="entry name" value="EF_Hand_1_Ca_BS"/>
</dbReference>
<feature type="domain" description="EF-hand" evidence="3">
    <location>
        <begin position="66"/>
        <end position="91"/>
    </location>
</feature>
<protein>
    <submittedName>
        <fullName evidence="4">EF-hand domain-containing protein</fullName>
    </submittedName>
</protein>
<dbReference type="Pfam" id="PF13499">
    <property type="entry name" value="EF-hand_7"/>
    <property type="match status" value="2"/>
</dbReference>
<dbReference type="PANTHER" id="PTHR10827:SF98">
    <property type="entry name" value="45 KDA CALCIUM-BINDING PROTEIN"/>
    <property type="match status" value="1"/>
</dbReference>
<name>A0ABN3VAH0_9PSEU</name>
<dbReference type="Gene3D" id="1.10.238.10">
    <property type="entry name" value="EF-hand"/>
    <property type="match status" value="1"/>
</dbReference>
<keyword evidence="5" id="KW-1185">Reference proteome</keyword>
<feature type="domain" description="EF-hand" evidence="3">
    <location>
        <begin position="6"/>
        <end position="41"/>
    </location>
</feature>
<keyword evidence="1" id="KW-0479">Metal-binding</keyword>
<keyword evidence="2" id="KW-0677">Repeat</keyword>
<reference evidence="4 5" key="1">
    <citation type="journal article" date="2019" name="Int. J. Syst. Evol. Microbiol.">
        <title>The Global Catalogue of Microorganisms (GCM) 10K type strain sequencing project: providing services to taxonomists for standard genome sequencing and annotation.</title>
        <authorList>
            <consortium name="The Broad Institute Genomics Platform"/>
            <consortium name="The Broad Institute Genome Sequencing Center for Infectious Disease"/>
            <person name="Wu L."/>
            <person name="Ma J."/>
        </authorList>
    </citation>
    <scope>NUCLEOTIDE SEQUENCE [LARGE SCALE GENOMIC DNA]</scope>
    <source>
        <strain evidence="4 5">JCM 9383</strain>
    </source>
</reference>
<dbReference type="RefSeq" id="WP_344679406.1">
    <property type="nucleotide sequence ID" value="NZ_BAAAUX010000011.1"/>
</dbReference>
<comment type="caution">
    <text evidence="4">The sequence shown here is derived from an EMBL/GenBank/DDBJ whole genome shotgun (WGS) entry which is preliminary data.</text>
</comment>
<organism evidence="4 5">
    <name type="scientific">Saccharopolyspora taberi</name>
    <dbReference type="NCBI Taxonomy" id="60895"/>
    <lineage>
        <taxon>Bacteria</taxon>
        <taxon>Bacillati</taxon>
        <taxon>Actinomycetota</taxon>
        <taxon>Actinomycetes</taxon>
        <taxon>Pseudonocardiales</taxon>
        <taxon>Pseudonocardiaceae</taxon>
        <taxon>Saccharopolyspora</taxon>
    </lineage>
</organism>
<evidence type="ECO:0000256" key="2">
    <source>
        <dbReference type="ARBA" id="ARBA00022737"/>
    </source>
</evidence>
<feature type="domain" description="EF-hand" evidence="3">
    <location>
        <begin position="133"/>
        <end position="168"/>
    </location>
</feature>
<dbReference type="SUPFAM" id="SSF47473">
    <property type="entry name" value="EF-hand"/>
    <property type="match status" value="1"/>
</dbReference>
<dbReference type="InterPro" id="IPR002048">
    <property type="entry name" value="EF_hand_dom"/>
</dbReference>
<evidence type="ECO:0000313" key="5">
    <source>
        <dbReference type="Proteomes" id="UP001500979"/>
    </source>
</evidence>
<dbReference type="InterPro" id="IPR011992">
    <property type="entry name" value="EF-hand-dom_pair"/>
</dbReference>